<reference evidence="1" key="2">
    <citation type="submission" date="2021-02" db="EMBL/GenBank/DDBJ databases">
        <authorList>
            <person name="Kimball J.A."/>
            <person name="Haas M.W."/>
            <person name="Macchietto M."/>
            <person name="Kono T."/>
            <person name="Duquette J."/>
            <person name="Shao M."/>
        </authorList>
    </citation>
    <scope>NUCLEOTIDE SEQUENCE</scope>
    <source>
        <tissue evidence="1">Fresh leaf tissue</tissue>
    </source>
</reference>
<dbReference type="Proteomes" id="UP000729402">
    <property type="component" value="Unassembled WGS sequence"/>
</dbReference>
<proteinExistence type="predicted"/>
<comment type="caution">
    <text evidence="1">The sequence shown here is derived from an EMBL/GenBank/DDBJ whole genome shotgun (WGS) entry which is preliminary data.</text>
</comment>
<organism evidence="1 2">
    <name type="scientific">Zizania palustris</name>
    <name type="common">Northern wild rice</name>
    <dbReference type="NCBI Taxonomy" id="103762"/>
    <lineage>
        <taxon>Eukaryota</taxon>
        <taxon>Viridiplantae</taxon>
        <taxon>Streptophyta</taxon>
        <taxon>Embryophyta</taxon>
        <taxon>Tracheophyta</taxon>
        <taxon>Spermatophyta</taxon>
        <taxon>Magnoliopsida</taxon>
        <taxon>Liliopsida</taxon>
        <taxon>Poales</taxon>
        <taxon>Poaceae</taxon>
        <taxon>BOP clade</taxon>
        <taxon>Oryzoideae</taxon>
        <taxon>Oryzeae</taxon>
        <taxon>Zizaniinae</taxon>
        <taxon>Zizania</taxon>
    </lineage>
</organism>
<name>A0A8J6BUM8_ZIZPA</name>
<dbReference type="AlphaFoldDB" id="A0A8J6BUM8"/>
<sequence>MPPHASQFSLQLQRDPIANLTWSYCARSKTDPISPEDYTLYWRLVQCFRWCQAFWPFLQNCPYQYGEILHRLPGWHSHVNCV</sequence>
<evidence type="ECO:0000313" key="1">
    <source>
        <dbReference type="EMBL" id="KAG8096897.1"/>
    </source>
</evidence>
<keyword evidence="2" id="KW-1185">Reference proteome</keyword>
<evidence type="ECO:0000313" key="2">
    <source>
        <dbReference type="Proteomes" id="UP000729402"/>
    </source>
</evidence>
<dbReference type="EMBL" id="JAAALK010000079">
    <property type="protein sequence ID" value="KAG8096897.1"/>
    <property type="molecule type" value="Genomic_DNA"/>
</dbReference>
<reference evidence="1" key="1">
    <citation type="journal article" date="2021" name="bioRxiv">
        <title>Whole Genome Assembly and Annotation of Northern Wild Rice, Zizania palustris L., Supports a Whole Genome Duplication in the Zizania Genus.</title>
        <authorList>
            <person name="Haas M."/>
            <person name="Kono T."/>
            <person name="Macchietto M."/>
            <person name="Millas R."/>
            <person name="McGilp L."/>
            <person name="Shao M."/>
            <person name="Duquette J."/>
            <person name="Hirsch C.N."/>
            <person name="Kimball J."/>
        </authorList>
    </citation>
    <scope>NUCLEOTIDE SEQUENCE</scope>
    <source>
        <tissue evidence="1">Fresh leaf tissue</tissue>
    </source>
</reference>
<gene>
    <name evidence="1" type="ORF">GUJ93_ZPchr0013g36239</name>
</gene>
<accession>A0A8J6BUM8</accession>
<protein>
    <submittedName>
        <fullName evidence="1">Uncharacterized protein</fullName>
    </submittedName>
</protein>